<comment type="caution">
    <text evidence="1">The sequence shown here is derived from an EMBL/GenBank/DDBJ whole genome shotgun (WGS) entry which is preliminary data.</text>
</comment>
<name>A0AAV4CEN8_9GAST</name>
<dbReference type="Proteomes" id="UP000735302">
    <property type="component" value="Unassembled WGS sequence"/>
</dbReference>
<accession>A0AAV4CEN8</accession>
<proteinExistence type="predicted"/>
<evidence type="ECO:0000313" key="2">
    <source>
        <dbReference type="Proteomes" id="UP000735302"/>
    </source>
</evidence>
<evidence type="ECO:0000313" key="1">
    <source>
        <dbReference type="EMBL" id="GFO29204.1"/>
    </source>
</evidence>
<protein>
    <submittedName>
        <fullName evidence="1">Uncharacterized protein</fullName>
    </submittedName>
</protein>
<dbReference type="AlphaFoldDB" id="A0AAV4CEN8"/>
<dbReference type="EMBL" id="BLXT01006133">
    <property type="protein sequence ID" value="GFO29204.1"/>
    <property type="molecule type" value="Genomic_DNA"/>
</dbReference>
<reference evidence="1 2" key="1">
    <citation type="journal article" date="2021" name="Elife">
        <title>Chloroplast acquisition without the gene transfer in kleptoplastic sea slugs, Plakobranchus ocellatus.</title>
        <authorList>
            <person name="Maeda T."/>
            <person name="Takahashi S."/>
            <person name="Yoshida T."/>
            <person name="Shimamura S."/>
            <person name="Takaki Y."/>
            <person name="Nagai Y."/>
            <person name="Toyoda A."/>
            <person name="Suzuki Y."/>
            <person name="Arimoto A."/>
            <person name="Ishii H."/>
            <person name="Satoh N."/>
            <person name="Nishiyama T."/>
            <person name="Hasebe M."/>
            <person name="Maruyama T."/>
            <person name="Minagawa J."/>
            <person name="Obokata J."/>
            <person name="Shigenobu S."/>
        </authorList>
    </citation>
    <scope>NUCLEOTIDE SEQUENCE [LARGE SCALE GENOMIC DNA]</scope>
</reference>
<keyword evidence="2" id="KW-1185">Reference proteome</keyword>
<gene>
    <name evidence="1" type="ORF">PoB_005570900</name>
</gene>
<sequence>MYNMYVDNHARAGCNSPASKTTYRDVFNKEFNIGFYKCAKDRCDVCAAQENIQVVRDEYKVHIELKEASRFFEADILKKDNIYVSNGSSRLRPRGNSSLSFK</sequence>
<organism evidence="1 2">
    <name type="scientific">Plakobranchus ocellatus</name>
    <dbReference type="NCBI Taxonomy" id="259542"/>
    <lineage>
        <taxon>Eukaryota</taxon>
        <taxon>Metazoa</taxon>
        <taxon>Spiralia</taxon>
        <taxon>Lophotrochozoa</taxon>
        <taxon>Mollusca</taxon>
        <taxon>Gastropoda</taxon>
        <taxon>Heterobranchia</taxon>
        <taxon>Euthyneura</taxon>
        <taxon>Panpulmonata</taxon>
        <taxon>Sacoglossa</taxon>
        <taxon>Placobranchoidea</taxon>
        <taxon>Plakobranchidae</taxon>
        <taxon>Plakobranchus</taxon>
    </lineage>
</organism>